<feature type="compositionally biased region" description="Basic and acidic residues" evidence="2">
    <location>
        <begin position="304"/>
        <end position="316"/>
    </location>
</feature>
<dbReference type="PANTHER" id="PTHR35766:SF1">
    <property type="entry name" value="OS08G0543600 PROTEIN"/>
    <property type="match status" value="1"/>
</dbReference>
<evidence type="ECO:0000313" key="5">
    <source>
        <dbReference type="Proteomes" id="UP001428341"/>
    </source>
</evidence>
<evidence type="ECO:0000313" key="4">
    <source>
        <dbReference type="EMBL" id="KAK9199612.1"/>
    </source>
</evidence>
<dbReference type="PANTHER" id="PTHR35766">
    <property type="entry name" value="OS08G0543600 PROTEIN"/>
    <property type="match status" value="1"/>
</dbReference>
<dbReference type="Proteomes" id="UP001428341">
    <property type="component" value="Unassembled WGS sequence"/>
</dbReference>
<evidence type="ECO:0000256" key="2">
    <source>
        <dbReference type="SAM" id="MobiDB-lite"/>
    </source>
</evidence>
<feature type="coiled-coil region" evidence="1">
    <location>
        <begin position="198"/>
        <end position="232"/>
    </location>
</feature>
<evidence type="ECO:0000259" key="3">
    <source>
        <dbReference type="Pfam" id="PF24851"/>
    </source>
</evidence>
<reference evidence="4 5" key="1">
    <citation type="submission" date="2024-05" db="EMBL/GenBank/DDBJ databases">
        <title>Haplotype-resolved chromosome-level genome assembly of Huyou (Citrus changshanensis).</title>
        <authorList>
            <person name="Miao C."/>
            <person name="Chen W."/>
            <person name="Wu Y."/>
            <person name="Wang L."/>
            <person name="Zhao S."/>
            <person name="Grierson D."/>
            <person name="Xu C."/>
            <person name="Chen K."/>
        </authorList>
    </citation>
    <scope>NUCLEOTIDE SEQUENCE [LARGE SCALE GENOMIC DNA]</scope>
    <source>
        <strain evidence="4">01-14</strain>
        <tissue evidence="4">Leaf</tissue>
    </source>
</reference>
<gene>
    <name evidence="4" type="ORF">WN944_014804</name>
</gene>
<sequence>MEAAAGVAAPRGGSLPMPSSRKEWRAVSDHHPVRNVADEVELEQSKLGQSDERTIYEVQQGREPADVDFCSITMDGSLNIDLLQQRLHSVARQREDLQNLEIELRTQMIARTEFMEMQSNFDSQIKEHVNAATKLQEQLLEREQTILELERKMDEKDRELLAIKRDNEAAWAKEDLFREQNKELATFRRERDQSDAERAQHIKQMHDLQEHIQEKERQLIDLQEQHRVAQETIIYKDEQLREAQAWVARVQLQSSTNHSLQAELRERTEQFNQLWLGCQRQFAEMERLHLHTIQQLQRELADARERSGTFTDDSHISHNNSKDATQFAPNNGNQLAANGGALSGNTGILPNGNSDSAESFASSGNASTQSDRVPGVPIAPSSLVGLPSYLPPGQVPLHSFIMHQHGVPHSLQSHIPQSHVGHFHSMPTISSLQQWQNQQATSEGSQISASNQHPSSHTDQNHMRSDANYEYDMSVNGQALHSGYLDVHISQGTEPASVISSSTVEAQVLESMDRSYLAAPQPEKNMQQISSQFHDAVRLNALEHNSESKNDMKLTDRGLQGEVVKAEPSSTASASPSDSSINSINLGEAAINDDSGAALPEGLISAGHMNTLIAGKASETALLDERSLLTCIVRTIPAGGRIRISSTLPNRLGKMLAPLHWHDYRKQYGKLDDFVASHPEFFVIEGDYIQLREGAQEMIAATAAVAKVAAAAAASSPYSSFLPSVAVTPMAQSRLKKVPSIDSNSVIPNQHLNGVSFGMAGGFSNVKILSKPREPFELNGANFERPSVISAQSKGSPQGRPNSNFVGKQQSRYDWNILDGQLELQQTPADSKYDYDISEIWLMQLFMNKGYAFNLWGGTLAGCRRNVVLKNIMTEKITVFGFWDRWNHMDVDIMLEVQRDDLRIFWQVLWQKCPSR</sequence>
<feature type="region of interest" description="Disordered" evidence="2">
    <location>
        <begin position="1"/>
        <end position="27"/>
    </location>
</feature>
<dbReference type="InterPro" id="IPR056142">
    <property type="entry name" value="DUF7725"/>
</dbReference>
<evidence type="ECO:0000256" key="1">
    <source>
        <dbReference type="SAM" id="Coils"/>
    </source>
</evidence>
<organism evidence="4 5">
    <name type="scientific">Citrus x changshan-huyou</name>
    <dbReference type="NCBI Taxonomy" id="2935761"/>
    <lineage>
        <taxon>Eukaryota</taxon>
        <taxon>Viridiplantae</taxon>
        <taxon>Streptophyta</taxon>
        <taxon>Embryophyta</taxon>
        <taxon>Tracheophyta</taxon>
        <taxon>Spermatophyta</taxon>
        <taxon>Magnoliopsida</taxon>
        <taxon>eudicotyledons</taxon>
        <taxon>Gunneridae</taxon>
        <taxon>Pentapetalae</taxon>
        <taxon>rosids</taxon>
        <taxon>malvids</taxon>
        <taxon>Sapindales</taxon>
        <taxon>Rutaceae</taxon>
        <taxon>Aurantioideae</taxon>
        <taxon>Citrus</taxon>
    </lineage>
</organism>
<dbReference type="AlphaFoldDB" id="A0AAP0QQF9"/>
<feature type="compositionally biased region" description="Polar residues" evidence="2">
    <location>
        <begin position="351"/>
        <end position="371"/>
    </location>
</feature>
<dbReference type="Pfam" id="PF24851">
    <property type="entry name" value="DUF7725"/>
    <property type="match status" value="1"/>
</dbReference>
<name>A0AAP0QQF9_9ROSI</name>
<feature type="compositionally biased region" description="Polar residues" evidence="2">
    <location>
        <begin position="431"/>
        <end position="458"/>
    </location>
</feature>
<keyword evidence="1" id="KW-0175">Coiled coil</keyword>
<protein>
    <recommendedName>
        <fullName evidence="3">DUF7725 domain-containing protein</fullName>
    </recommendedName>
</protein>
<feature type="region of interest" description="Disordered" evidence="2">
    <location>
        <begin position="431"/>
        <end position="463"/>
    </location>
</feature>
<feature type="region of interest" description="Disordered" evidence="2">
    <location>
        <begin position="304"/>
        <end position="374"/>
    </location>
</feature>
<feature type="compositionally biased region" description="Low complexity" evidence="2">
    <location>
        <begin position="328"/>
        <end position="347"/>
    </location>
</feature>
<comment type="caution">
    <text evidence="4">The sequence shown here is derived from an EMBL/GenBank/DDBJ whole genome shotgun (WGS) entry which is preliminary data.</text>
</comment>
<accession>A0AAP0QQF9</accession>
<proteinExistence type="predicted"/>
<keyword evidence="5" id="KW-1185">Reference proteome</keyword>
<feature type="domain" description="DUF7725" evidence="3">
    <location>
        <begin position="622"/>
        <end position="692"/>
    </location>
</feature>
<feature type="coiled-coil region" evidence="1">
    <location>
        <begin position="80"/>
        <end position="166"/>
    </location>
</feature>
<dbReference type="EMBL" id="JBCGBO010000005">
    <property type="protein sequence ID" value="KAK9199612.1"/>
    <property type="molecule type" value="Genomic_DNA"/>
</dbReference>